<protein>
    <submittedName>
        <fullName evidence="2">Uncharacterized protein</fullName>
    </submittedName>
</protein>
<gene>
    <name evidence="2" type="ORF">PDIGIT_LOCUS10873</name>
</gene>
<comment type="caution">
    <text evidence="2">The sequence shown here is derived from an EMBL/GenBank/DDBJ whole genome shotgun (WGS) entry which is preliminary data.</text>
</comment>
<evidence type="ECO:0000313" key="3">
    <source>
        <dbReference type="Proteomes" id="UP001152607"/>
    </source>
</evidence>
<dbReference type="Proteomes" id="UP001152607">
    <property type="component" value="Unassembled WGS sequence"/>
</dbReference>
<evidence type="ECO:0000256" key="1">
    <source>
        <dbReference type="SAM" id="MobiDB-lite"/>
    </source>
</evidence>
<reference evidence="2" key="1">
    <citation type="submission" date="2023-01" db="EMBL/GenBank/DDBJ databases">
        <authorList>
            <person name="Van Ghelder C."/>
            <person name="Rancurel C."/>
        </authorList>
    </citation>
    <scope>NUCLEOTIDE SEQUENCE</scope>
    <source>
        <strain evidence="2">CNCM I-4278</strain>
    </source>
</reference>
<dbReference type="EMBL" id="CAOQHR010000007">
    <property type="protein sequence ID" value="CAI6337758.1"/>
    <property type="molecule type" value="Genomic_DNA"/>
</dbReference>
<feature type="region of interest" description="Disordered" evidence="1">
    <location>
        <begin position="1"/>
        <end position="44"/>
    </location>
</feature>
<accession>A0A9W4XN73</accession>
<name>A0A9W4XN73_9PLEO</name>
<evidence type="ECO:0000313" key="2">
    <source>
        <dbReference type="EMBL" id="CAI6337758.1"/>
    </source>
</evidence>
<dbReference type="AlphaFoldDB" id="A0A9W4XN73"/>
<proteinExistence type="predicted"/>
<feature type="compositionally biased region" description="Low complexity" evidence="1">
    <location>
        <begin position="1"/>
        <end position="10"/>
    </location>
</feature>
<organism evidence="2 3">
    <name type="scientific">Periconia digitata</name>
    <dbReference type="NCBI Taxonomy" id="1303443"/>
    <lineage>
        <taxon>Eukaryota</taxon>
        <taxon>Fungi</taxon>
        <taxon>Dikarya</taxon>
        <taxon>Ascomycota</taxon>
        <taxon>Pezizomycotina</taxon>
        <taxon>Dothideomycetes</taxon>
        <taxon>Pleosporomycetidae</taxon>
        <taxon>Pleosporales</taxon>
        <taxon>Massarineae</taxon>
        <taxon>Periconiaceae</taxon>
        <taxon>Periconia</taxon>
    </lineage>
</organism>
<sequence length="246" mass="28658">MTHLPSSRPTTRPPPIPSTSQINIRPHLQQRIPTTLNPLNPRHRIKNNPPLQLPPLIPFHQPLQANLPQLNNLPPLLIPHHSRIIHNIPLARNLHKQLKPHLSHPPTNPPPQILPQILLPQLPNLLRLDPHIPTHRLKPIPHKPLPPLTIHKLNRIDAPIPLCRETQRKQFLSAHEALRSAVGIEVCRQPRRVATRRRLQEREELFARARREQRRAVRYYVGVLPFSFRGRWQVEPHCYAPRIRGR</sequence>
<keyword evidence="3" id="KW-1185">Reference proteome</keyword>